<name>A0A497F673_9CREN</name>
<dbReference type="InterPro" id="IPR023473">
    <property type="entry name" value="AMMECR1"/>
</dbReference>
<dbReference type="Gene3D" id="3.30.1490.150">
    <property type="entry name" value="Hypothetical protein ph0010, domain 2"/>
    <property type="match status" value="1"/>
</dbReference>
<dbReference type="InterPro" id="IPR027485">
    <property type="entry name" value="AMMECR1_N"/>
</dbReference>
<evidence type="ECO:0000313" key="3">
    <source>
        <dbReference type="EMBL" id="RLE54478.1"/>
    </source>
</evidence>
<dbReference type="InterPro" id="IPR027623">
    <property type="entry name" value="AmmeMemoSam_A"/>
</dbReference>
<organism evidence="3 4">
    <name type="scientific">Thermoproteota archaeon</name>
    <dbReference type="NCBI Taxonomy" id="2056631"/>
    <lineage>
        <taxon>Archaea</taxon>
        <taxon>Thermoproteota</taxon>
    </lineage>
</organism>
<gene>
    <name evidence="3" type="ORF">DRJ26_01875</name>
</gene>
<evidence type="ECO:0000313" key="4">
    <source>
        <dbReference type="Proteomes" id="UP000269499"/>
    </source>
</evidence>
<dbReference type="PANTHER" id="PTHR13016">
    <property type="entry name" value="AMMECR1 HOMOLOG"/>
    <property type="match status" value="1"/>
</dbReference>
<comment type="caution">
    <text evidence="3">The sequence shown here is derived from an EMBL/GenBank/DDBJ whole genome shotgun (WGS) entry which is preliminary data.</text>
</comment>
<dbReference type="AlphaFoldDB" id="A0A497F673"/>
<accession>A0A497F673</accession>
<dbReference type="PROSITE" id="PS51112">
    <property type="entry name" value="AMMECR1"/>
    <property type="match status" value="1"/>
</dbReference>
<dbReference type="HAMAP" id="MF_00645">
    <property type="entry name" value="AMMECR1"/>
    <property type="match status" value="1"/>
</dbReference>
<dbReference type="NCBIfam" id="NF002000">
    <property type="entry name" value="PRK00801.1"/>
    <property type="match status" value="1"/>
</dbReference>
<dbReference type="Proteomes" id="UP000269499">
    <property type="component" value="Unassembled WGS sequence"/>
</dbReference>
<dbReference type="InterPro" id="IPR023472">
    <property type="entry name" value="Uncharacterised_MJ0810"/>
</dbReference>
<feature type="domain" description="AMMECR1" evidence="2">
    <location>
        <begin position="7"/>
        <end position="205"/>
    </location>
</feature>
<evidence type="ECO:0000256" key="1">
    <source>
        <dbReference type="HAMAP-Rule" id="MF_00645"/>
    </source>
</evidence>
<proteinExistence type="inferred from homology"/>
<dbReference type="SUPFAM" id="SSF143447">
    <property type="entry name" value="AMMECR1-like"/>
    <property type="match status" value="1"/>
</dbReference>
<dbReference type="InterPro" id="IPR002733">
    <property type="entry name" value="AMMECR1_domain"/>
</dbReference>
<dbReference type="Pfam" id="PF01871">
    <property type="entry name" value="AMMECR1"/>
    <property type="match status" value="1"/>
</dbReference>
<dbReference type="NCBIfam" id="TIGR04335">
    <property type="entry name" value="AmmeMemoSam_A"/>
    <property type="match status" value="1"/>
</dbReference>
<dbReference type="PANTHER" id="PTHR13016:SF0">
    <property type="entry name" value="AMME SYNDROME CANDIDATE GENE 1 PROTEIN"/>
    <property type="match status" value="1"/>
</dbReference>
<dbReference type="NCBIfam" id="TIGR00296">
    <property type="entry name" value="TIGR00296 family protein"/>
    <property type="match status" value="1"/>
</dbReference>
<dbReference type="EMBL" id="QMRA01000024">
    <property type="protein sequence ID" value="RLE54478.1"/>
    <property type="molecule type" value="Genomic_DNA"/>
</dbReference>
<evidence type="ECO:0000259" key="2">
    <source>
        <dbReference type="PROSITE" id="PS51112"/>
    </source>
</evidence>
<sequence>MASLTLEEGKFLVKLARRAVEEYLKRGIQIKPPSDVPEKLKEKRGVFVTINRIIMIGGERTKRLRGCIGFPLPVMPLVEATIEAAISAATSDPRFKPMELQELSSVTFEVSVLTVPELIRVLHPKEYPSKIRIGVDGLIVERGLFKGLLLPQVAVEWNWTPEEFLSNCCIKAGLMPDAWLDEETRVYKFQAEIFEELEPEGEVIKKELHWHSA</sequence>
<protein>
    <recommendedName>
        <fullName evidence="1">Protein DRJ26_01875</fullName>
    </recommendedName>
</protein>
<dbReference type="Gene3D" id="3.30.700.20">
    <property type="entry name" value="Hypothetical protein ph0010, domain 1"/>
    <property type="match status" value="1"/>
</dbReference>
<reference evidence="3 4" key="1">
    <citation type="submission" date="2018-06" db="EMBL/GenBank/DDBJ databases">
        <title>Extensive metabolic versatility and redundancy in microbially diverse, dynamic hydrothermal sediments.</title>
        <authorList>
            <person name="Dombrowski N."/>
            <person name="Teske A."/>
            <person name="Baker B.J."/>
        </authorList>
    </citation>
    <scope>NUCLEOTIDE SEQUENCE [LARGE SCALE GENOMIC DNA]</scope>
    <source>
        <strain evidence="3">B20_G2</strain>
    </source>
</reference>
<dbReference type="InterPro" id="IPR036071">
    <property type="entry name" value="AMMECR1_dom_sf"/>
</dbReference>